<evidence type="ECO:0000313" key="2">
    <source>
        <dbReference type="EMBL" id="KRX08361.1"/>
    </source>
</evidence>
<dbReference type="InParanoid" id="A0A0V0R1G3"/>
<evidence type="ECO:0000256" key="1">
    <source>
        <dbReference type="SAM" id="Coils"/>
    </source>
</evidence>
<gene>
    <name evidence="2" type="ORF">PPERSA_03355</name>
</gene>
<keyword evidence="1" id="KW-0175">Coiled coil</keyword>
<name>A0A0V0R1G3_PSEPJ</name>
<dbReference type="Proteomes" id="UP000054937">
    <property type="component" value="Unassembled WGS sequence"/>
</dbReference>
<protein>
    <submittedName>
        <fullName evidence="2">Uncharacterized protein</fullName>
    </submittedName>
</protein>
<comment type="caution">
    <text evidence="2">The sequence shown here is derived from an EMBL/GenBank/DDBJ whole genome shotgun (WGS) entry which is preliminary data.</text>
</comment>
<dbReference type="AlphaFoldDB" id="A0A0V0R1G3"/>
<feature type="coiled-coil region" evidence="1">
    <location>
        <begin position="93"/>
        <end position="177"/>
    </location>
</feature>
<organism evidence="2 3">
    <name type="scientific">Pseudocohnilembus persalinus</name>
    <name type="common">Ciliate</name>
    <dbReference type="NCBI Taxonomy" id="266149"/>
    <lineage>
        <taxon>Eukaryota</taxon>
        <taxon>Sar</taxon>
        <taxon>Alveolata</taxon>
        <taxon>Ciliophora</taxon>
        <taxon>Intramacronucleata</taxon>
        <taxon>Oligohymenophorea</taxon>
        <taxon>Scuticociliatia</taxon>
        <taxon>Philasterida</taxon>
        <taxon>Pseudocohnilembidae</taxon>
        <taxon>Pseudocohnilembus</taxon>
    </lineage>
</organism>
<reference evidence="2 3" key="1">
    <citation type="journal article" date="2015" name="Sci. Rep.">
        <title>Genome of the facultative scuticociliatosis pathogen Pseudocohnilembus persalinus provides insight into its virulence through horizontal gene transfer.</title>
        <authorList>
            <person name="Xiong J."/>
            <person name="Wang G."/>
            <person name="Cheng J."/>
            <person name="Tian M."/>
            <person name="Pan X."/>
            <person name="Warren A."/>
            <person name="Jiang C."/>
            <person name="Yuan D."/>
            <person name="Miao W."/>
        </authorList>
    </citation>
    <scope>NUCLEOTIDE SEQUENCE [LARGE SCALE GENOMIC DNA]</scope>
    <source>
        <strain evidence="2">36N120E</strain>
    </source>
</reference>
<dbReference type="EMBL" id="LDAU01000065">
    <property type="protein sequence ID" value="KRX08361.1"/>
    <property type="molecule type" value="Genomic_DNA"/>
</dbReference>
<keyword evidence="3" id="KW-1185">Reference proteome</keyword>
<proteinExistence type="predicted"/>
<evidence type="ECO:0000313" key="3">
    <source>
        <dbReference type="Proteomes" id="UP000054937"/>
    </source>
</evidence>
<feature type="coiled-coil region" evidence="1">
    <location>
        <begin position="34"/>
        <end position="61"/>
    </location>
</feature>
<accession>A0A0V0R1G3</accession>
<sequence>MRNNYNSKITLYKIQKIKFKLDQDKKDSQIKKGWNLMQQQNEEINQEVVRLNQEVLNLTNLLKGSATLYKYKTQEHLKNNLNMNIKYNADHFLKDWQIEKEQLEIAIKETKKEISEHRSIHREILKQLKDVSNNKQGLKDQQSQFLLKKHKILEESIQSNELRCKELEDLVEKLKNFYKLVKYANNMECKFSVRVSLQSQNLNHEITKDISEFQNLANLLETYLPEEKIPELVKIYRNLDTLKSLEEKKLIQSLKQLIEFFFSQHDIRDLREFGQFLGPELQSYLIRPNLDISYNTTINNTSSNLNNNSYIAAQQDSPNTTTEQLLRESLMIRVTEFCNQAQNNNNAMLQQKSQQLQQQQPQFNQNNQNILSQLNFSKQQQTNDKENLPEFAPDNKVIKSNFNDDSPHFGVKQQQNLEYQDDLDMAPTFLPQISEKNCQQQQQQLQQQQYQQQLQEQPQQLQLKNIDFAKDPVKAAEVAAQEQQILKQSLQNINQFTEALRGSFMLNNQQQLPRN</sequence>